<dbReference type="GO" id="GO:0008270">
    <property type="term" value="F:zinc ion binding"/>
    <property type="evidence" value="ECO:0007669"/>
    <property type="project" value="UniProtKB-KW"/>
</dbReference>
<dbReference type="STRING" id="4565.A0A3B6C0Z5"/>
<feature type="compositionally biased region" description="Polar residues" evidence="8">
    <location>
        <begin position="638"/>
        <end position="665"/>
    </location>
</feature>
<evidence type="ECO:0000256" key="5">
    <source>
        <dbReference type="ARBA" id="ARBA00023242"/>
    </source>
</evidence>
<feature type="compositionally biased region" description="Basic and acidic residues" evidence="8">
    <location>
        <begin position="1316"/>
        <end position="1344"/>
    </location>
</feature>
<keyword evidence="3 6" id="KW-0863">Zinc-finger</keyword>
<dbReference type="PROSITE" id="PS50827">
    <property type="entry name" value="DDT"/>
    <property type="match status" value="1"/>
</dbReference>
<feature type="region of interest" description="Disordered" evidence="8">
    <location>
        <begin position="1103"/>
        <end position="1149"/>
    </location>
</feature>
<dbReference type="Gramene" id="TraesPARA_EIv1.0_0585080.3">
    <property type="protein sequence ID" value="TraesPARA_EIv1.0_0585080.3.CDS"/>
    <property type="gene ID" value="TraesPARA_EIv1.0_0585080"/>
</dbReference>
<dbReference type="Gramene" id="TraesSTA2B03G00874500.2">
    <property type="protein sequence ID" value="TraesSTA2B03G00874500.2"/>
    <property type="gene ID" value="TraesSTA2B03G00874500"/>
</dbReference>
<evidence type="ECO:0000313" key="11">
    <source>
        <dbReference type="EnsemblPlants" id="TraesCS2B02G148800.1"/>
    </source>
</evidence>
<evidence type="ECO:0000256" key="4">
    <source>
        <dbReference type="ARBA" id="ARBA00022833"/>
    </source>
</evidence>
<dbReference type="Gramene" id="TraesARI2B03G00884680.1">
    <property type="protein sequence ID" value="TraesARI2B03G00884680.1"/>
    <property type="gene ID" value="TraesARI2B03G00884680"/>
</dbReference>
<feature type="region of interest" description="Disordered" evidence="8">
    <location>
        <begin position="390"/>
        <end position="426"/>
    </location>
</feature>
<feature type="region of interest" description="Disordered" evidence="8">
    <location>
        <begin position="172"/>
        <end position="207"/>
    </location>
</feature>
<evidence type="ECO:0008006" key="13">
    <source>
        <dbReference type="Google" id="ProtNLM"/>
    </source>
</evidence>
<dbReference type="PANTHER" id="PTHR46508">
    <property type="entry name" value="PHD FINGER FAMILY PROTEIN"/>
    <property type="match status" value="1"/>
</dbReference>
<feature type="region of interest" description="Disordered" evidence="8">
    <location>
        <begin position="1237"/>
        <end position="1346"/>
    </location>
</feature>
<keyword evidence="4" id="KW-0862">Zinc</keyword>
<dbReference type="EnsemblPlants" id="TraesCS2B02G148800.1">
    <property type="protein sequence ID" value="TraesCS2B02G148800.1"/>
    <property type="gene ID" value="TraesCS2B02G148800"/>
</dbReference>
<dbReference type="Gramene" id="TraesJUL2B03G00878490.1">
    <property type="protein sequence ID" value="TraesJUL2B03G00878490.1"/>
    <property type="gene ID" value="TraesJUL2B03G00878490"/>
</dbReference>
<dbReference type="Gramene" id="TraesJAG2B03G00873330.1">
    <property type="protein sequence ID" value="TraesJAG2B03G00873330.1"/>
    <property type="gene ID" value="TraesJAG2B03G00873330"/>
</dbReference>
<dbReference type="PROSITE" id="PS01359">
    <property type="entry name" value="ZF_PHD_1"/>
    <property type="match status" value="1"/>
</dbReference>
<dbReference type="InterPro" id="IPR047365">
    <property type="entry name" value="Tudor_AtPTM-like"/>
</dbReference>
<dbReference type="OMA" id="IDRHKPW"/>
<accession>A0A3B6C0Z5</accession>
<dbReference type="Gramene" id="TraesCS2B03G0359600.1">
    <property type="protein sequence ID" value="TraesCS2B03G0359600.1.CDS"/>
    <property type="gene ID" value="TraesCS2B03G0359600"/>
</dbReference>
<dbReference type="Gramene" id="TraesLDM2B03G00875480.1">
    <property type="protein sequence ID" value="TraesLDM2B03G00875480.1"/>
    <property type="gene ID" value="TraesLDM2B03G00875480"/>
</dbReference>
<dbReference type="InterPro" id="IPR001965">
    <property type="entry name" value="Znf_PHD"/>
</dbReference>
<feature type="region of interest" description="Disordered" evidence="8">
    <location>
        <begin position="1528"/>
        <end position="1557"/>
    </location>
</feature>
<dbReference type="PANTHER" id="PTHR46508:SF5">
    <property type="entry name" value="PHD-FINGER AND DNA BINDING DOMAIN-CONTAINING PROTEIN"/>
    <property type="match status" value="1"/>
</dbReference>
<dbReference type="CDD" id="cd20401">
    <property type="entry name" value="Tudor_AtPTM-like"/>
    <property type="match status" value="1"/>
</dbReference>
<dbReference type="Pfam" id="PF24294">
    <property type="entry name" value="Chromo_PTM"/>
    <property type="match status" value="1"/>
</dbReference>
<feature type="domain" description="PHD-type" evidence="9">
    <location>
        <begin position="430"/>
        <end position="477"/>
    </location>
</feature>
<evidence type="ECO:0000256" key="2">
    <source>
        <dbReference type="ARBA" id="ARBA00022723"/>
    </source>
</evidence>
<dbReference type="PaxDb" id="4565-Traes_2BS_6BD19FEFC.3"/>
<dbReference type="Gramene" id="TraesWEE_scaffold_049202_01G000100.1">
    <property type="protein sequence ID" value="TraesWEE_scaffold_049202_01G000100.1"/>
    <property type="gene ID" value="TraesWEE_scaffold_049202_01G000100"/>
</dbReference>
<protein>
    <recommendedName>
        <fullName evidence="13">PHD-type domain-containing protein</fullName>
    </recommendedName>
</protein>
<dbReference type="SMART" id="SM00571">
    <property type="entry name" value="DDT"/>
    <property type="match status" value="1"/>
</dbReference>
<feature type="domain" description="DDT" evidence="10">
    <location>
        <begin position="235"/>
        <end position="295"/>
    </location>
</feature>
<reference evidence="11" key="2">
    <citation type="submission" date="2018-10" db="UniProtKB">
        <authorList>
            <consortium name="EnsemblPlants"/>
        </authorList>
    </citation>
    <scope>IDENTIFICATION</scope>
</reference>
<feature type="region of interest" description="Disordered" evidence="8">
    <location>
        <begin position="52"/>
        <end position="149"/>
    </location>
</feature>
<evidence type="ECO:0000256" key="8">
    <source>
        <dbReference type="SAM" id="MobiDB-lite"/>
    </source>
</evidence>
<dbReference type="CDD" id="cd15532">
    <property type="entry name" value="PHD2_CHD_II"/>
    <property type="match status" value="1"/>
</dbReference>
<name>A0A3B6C0Z5_WHEAT</name>
<dbReference type="Gramene" id="TraesPARA_EIv1.0_0585080.1">
    <property type="protein sequence ID" value="TraesPARA_EIv1.0_0585080.1.CDS"/>
    <property type="gene ID" value="TraesPARA_EIv1.0_0585080"/>
</dbReference>
<feature type="compositionally biased region" description="Basic and acidic residues" evidence="8">
    <location>
        <begin position="1572"/>
        <end position="1582"/>
    </location>
</feature>
<dbReference type="PROSITE" id="PS50016">
    <property type="entry name" value="ZF_PHD_2"/>
    <property type="match status" value="1"/>
</dbReference>
<evidence type="ECO:0000313" key="12">
    <source>
        <dbReference type="Proteomes" id="UP000019116"/>
    </source>
</evidence>
<feature type="compositionally biased region" description="Basic and acidic residues" evidence="8">
    <location>
        <begin position="1106"/>
        <end position="1149"/>
    </location>
</feature>
<feature type="compositionally biased region" description="Basic and acidic residues" evidence="8">
    <location>
        <begin position="1588"/>
        <end position="1609"/>
    </location>
</feature>
<dbReference type="InterPro" id="IPR018501">
    <property type="entry name" value="DDT_dom"/>
</dbReference>
<evidence type="ECO:0000259" key="10">
    <source>
        <dbReference type="PROSITE" id="PS50827"/>
    </source>
</evidence>
<feature type="compositionally biased region" description="Basic residues" evidence="8">
    <location>
        <begin position="1244"/>
        <end position="1294"/>
    </location>
</feature>
<feature type="compositionally biased region" description="Polar residues" evidence="8">
    <location>
        <begin position="1297"/>
        <end position="1315"/>
    </location>
</feature>
<dbReference type="Gramene" id="TraesSYM2B03G00885070.1">
    <property type="protein sequence ID" value="TraesSYM2B03G00885070.1"/>
    <property type="gene ID" value="TraesSYM2B03G00885070"/>
</dbReference>
<feature type="coiled-coil region" evidence="7">
    <location>
        <begin position="1152"/>
        <end position="1181"/>
    </location>
</feature>
<evidence type="ECO:0000256" key="6">
    <source>
        <dbReference type="PROSITE-ProRule" id="PRU00146"/>
    </source>
</evidence>
<sequence>MADLVGRAVRKAFPGFGVFSGVVESYDAEAGYFRVLYEDGDSEEIDGDEMGSILVGAPMPPQSETPGGSAGKRPKKRRRGDGESPQGDVSVVAEAVDGDGLANGPVPVLATPAKGGGGGGENGEAMAETAGKKRKVGPSPVRRSARQAKAAALAAEMEAAANVAAAAEAAETSSAEDVAPAPIAATPQQSGRKRQPANGSGRSRSVARDLEDAALDRLLQKPNLPPSSQGLNLEGLPVMDVFQVYSCLRSFSKQLFLSPFALETFVAALRCKHVNPLIDWVHFALLRSLKNHLQDLAHEGDPPAIHCIRNLNWELLDLATWPIYLAEYLLTRGSELRYGMKLTDLKLLDTEYYWQPATVKLELLRSLCDDVIEIEAIRAELGLRMSEFDGNDEGSRATGSRRKKRGSSVMALADSSQPPEGSDDMDDGNSDECYLCGMDGNLLCCDGCPSAFHSKCVGVVEDLLPEGEWHCPECSMQKYNGSRNMAKLVRGAEVLGSDPHGRLYFGTCGYLLVVDSCDPDSPCHYYGQMDLHSLITVLTPCHPSYNPILNVISLFRGIATETSNINGRYENSKECSTSDHETDHRQSSLKQPSEHVLYTVEKHGSQQLDTGKICTSNSDQDASHQSYTLRRASISQNGNETTANEKPNQTPQPNASGANKDSCSSKQDDVGLHVNGLSAEDQKDASPQKEASNCCLRSGNAMYINYYSFGQIAASAAGELKDKLLENEEGKKHGPDAVSFRLKTICKKYVNVFALTDQKLSVDLLKEKCGWCNSCQISGGSDCIFRFTDGKCMESTKPCAVGPLSEKNEESHIVLATHSMLSIEKRLNGLLSGPWQNPQYSMYWRKAVLMASDVSSLKQPLLTLESSLRRVAFSGEWQKPADSVEVVGSAAHILVRTSNKSAGYAIARKPGRKPLAIELKVDFRDVGVYWWRGGTLSRQVFHWKRLPQSLACKSARQAGRKKIPTIVYPDGSQFARRSKYIAWRAAVEMAQNVSQLILQIKELELNIKWTEILSTLSSAIATKETQKIARFFKKVIIRRKRIEATNVEYLLDFGKRENIPPVVAKHGVKFEEPSSERNRYWLSESHVPLSLLRAYEAKAINRSLKKKDSEDSSPKKKKDTNDRSRRKKKDTDDLSKMSDFSPEKPKRSRSVFDDLLEKAQKVEEAQKLEEAQNLLEKAQKLPSKLCGQCFKTVTAREAVNCKYCEALFHRKHFNVPRGAVDTVYVCNKCLAEKVEPVVSPQKKAASKKSSQKKSSPKKKQKKQLRKSLRRRKQIVINLKKKTSQKNGKPGRPRKNPLSVSKNKSQKMSDSQPSNEAKNEPVKRISKRLYDKYMKGNSGKSEHTTSCRKKKRTASHYSYWLDGLRWTQNTADEQATSFRKARIVFPSEDVKISETSPVCCLCKKCYSGDAIYIACENCEDWFHGDIYSITIENANNLIGFKCHACRLRAVPVCPYAQADAILKDQSDREEAIDRSIEDKDSNCSKDLFTSNDLKVLHGHNIEELQSHSIEERVPDSICLEVLEDYNDLKESGSHSTEREPGSHSTEKEPGSHSTEKELDDCNGLKELESHNNMEELDSHSTEKELDDCNGLKEPESHNNMEELDSHSTEKELDDCNGLKEPESHNNMEELDSHITERSPHDHNNLNELDNHWGEKKLDDCNCLSELGNHNNVIDLNENSPEELGCTEDSKFSAGETQCLKELDKLKDLDNLNSKKELGNYNRLDKLDHHSSLKELENHSSVEELDSHDYPKELDDQNRLNDLGNHKNLKELHSAQNGQVTAVTHTDGLIDEQFNTRISNKEAMIMTSESDLVKESIALQSNGSSVDNVVPAELEMDIQVPLSLLTL</sequence>
<keyword evidence="7" id="KW-0175">Coiled coil</keyword>
<feature type="region of interest" description="Disordered" evidence="8">
    <location>
        <begin position="568"/>
        <end position="593"/>
    </location>
</feature>
<feature type="region of interest" description="Disordered" evidence="8">
    <location>
        <begin position="638"/>
        <end position="670"/>
    </location>
</feature>
<feature type="region of interest" description="Disordered" evidence="8">
    <location>
        <begin position="1736"/>
        <end position="1762"/>
    </location>
</feature>
<dbReference type="SUPFAM" id="SSF57903">
    <property type="entry name" value="FYVE/PHD zinc finger"/>
    <property type="match status" value="3"/>
</dbReference>
<feature type="compositionally biased region" description="Basic and acidic residues" evidence="8">
    <location>
        <begin position="1528"/>
        <end position="1555"/>
    </location>
</feature>
<dbReference type="InterPro" id="IPR056618">
    <property type="entry name" value="Chromo_PTM"/>
</dbReference>
<dbReference type="InterPro" id="IPR019786">
    <property type="entry name" value="Zinc_finger_PHD-type_CS"/>
</dbReference>
<dbReference type="InterPro" id="IPR013083">
    <property type="entry name" value="Znf_RING/FYVE/PHD"/>
</dbReference>
<dbReference type="Gramene" id="TraesMAC2B03G00872810.2">
    <property type="protein sequence ID" value="TraesMAC2B03G00872810.2"/>
    <property type="gene ID" value="TraesMAC2B03G00872810"/>
</dbReference>
<feature type="region of interest" description="Disordered" evidence="8">
    <location>
        <begin position="1572"/>
        <end position="1646"/>
    </location>
</feature>
<evidence type="ECO:0000256" key="7">
    <source>
        <dbReference type="SAM" id="Coils"/>
    </source>
</evidence>
<feature type="compositionally biased region" description="Basic and acidic residues" evidence="8">
    <location>
        <begin position="1615"/>
        <end position="1646"/>
    </location>
</feature>
<dbReference type="Pfam" id="PF00628">
    <property type="entry name" value="PHD"/>
    <property type="match status" value="1"/>
</dbReference>
<dbReference type="Gramene" id="TraesMAC2B03G00872810.1">
    <property type="protein sequence ID" value="TraesMAC2B03G00872810.1"/>
    <property type="gene ID" value="TraesMAC2B03G00872810"/>
</dbReference>
<proteinExistence type="predicted"/>
<evidence type="ECO:0000259" key="9">
    <source>
        <dbReference type="PROSITE" id="PS50016"/>
    </source>
</evidence>
<dbReference type="OrthoDB" id="784962at2759"/>
<evidence type="ECO:0000256" key="3">
    <source>
        <dbReference type="ARBA" id="ARBA00022771"/>
    </source>
</evidence>
<dbReference type="Gene3D" id="3.30.40.10">
    <property type="entry name" value="Zinc/RING finger domain, C3HC4 (zinc finger)"/>
    <property type="match status" value="2"/>
</dbReference>
<dbReference type="InterPro" id="IPR019787">
    <property type="entry name" value="Znf_PHD-finger"/>
</dbReference>
<keyword evidence="12" id="KW-1185">Reference proteome</keyword>
<gene>
    <name evidence="11" type="primary">LOC123187628</name>
</gene>
<dbReference type="InterPro" id="IPR011011">
    <property type="entry name" value="Znf_FYVE_PHD"/>
</dbReference>
<dbReference type="GO" id="GO:0005634">
    <property type="term" value="C:nucleus"/>
    <property type="evidence" value="ECO:0007669"/>
    <property type="project" value="UniProtKB-SubCell"/>
</dbReference>
<dbReference type="Gramene" id="TraesPARA_EIv1.0_0585080.2">
    <property type="protein sequence ID" value="TraesPARA_EIv1.0_0585080.2.CDS"/>
    <property type="gene ID" value="TraesPARA_EIv1.0_0585080"/>
</dbReference>
<dbReference type="SMR" id="A0A3B6C0Z5"/>
<feature type="compositionally biased region" description="Basic and acidic residues" evidence="8">
    <location>
        <begin position="570"/>
        <end position="586"/>
    </location>
</feature>
<comment type="subcellular location">
    <subcellularLocation>
        <location evidence="1">Nucleus</location>
    </subcellularLocation>
</comment>
<dbReference type="Pfam" id="PF21743">
    <property type="entry name" value="PTM_DIR17_Tudor"/>
    <property type="match status" value="1"/>
</dbReference>
<keyword evidence="5" id="KW-0539">Nucleus</keyword>
<organism evidence="11">
    <name type="scientific">Triticum aestivum</name>
    <name type="common">Wheat</name>
    <dbReference type="NCBI Taxonomy" id="4565"/>
    <lineage>
        <taxon>Eukaryota</taxon>
        <taxon>Viridiplantae</taxon>
        <taxon>Streptophyta</taxon>
        <taxon>Embryophyta</taxon>
        <taxon>Tracheophyta</taxon>
        <taxon>Spermatophyta</taxon>
        <taxon>Magnoliopsida</taxon>
        <taxon>Liliopsida</taxon>
        <taxon>Poales</taxon>
        <taxon>Poaceae</taxon>
        <taxon>BOP clade</taxon>
        <taxon>Pooideae</taxon>
        <taxon>Triticodae</taxon>
        <taxon>Triticeae</taxon>
        <taxon>Triticinae</taxon>
        <taxon>Triticum</taxon>
    </lineage>
</organism>
<dbReference type="Gramene" id="TraesCS2B02G148800.1">
    <property type="protein sequence ID" value="TraesCS2B02G148800.1"/>
    <property type="gene ID" value="TraesCS2B02G148800"/>
</dbReference>
<dbReference type="Gramene" id="TraesSTA2B03G00874500.1">
    <property type="protein sequence ID" value="TraesSTA2B03G00874500.1"/>
    <property type="gene ID" value="TraesSTA2B03G00874500"/>
</dbReference>
<dbReference type="Pfam" id="PF02791">
    <property type="entry name" value="DDT"/>
    <property type="match status" value="1"/>
</dbReference>
<dbReference type="SMART" id="SM00249">
    <property type="entry name" value="PHD"/>
    <property type="match status" value="3"/>
</dbReference>
<evidence type="ECO:0000256" key="1">
    <source>
        <dbReference type="ARBA" id="ARBA00004123"/>
    </source>
</evidence>
<keyword evidence="2" id="KW-0479">Metal-binding</keyword>
<reference evidence="11" key="1">
    <citation type="submission" date="2018-08" db="EMBL/GenBank/DDBJ databases">
        <authorList>
            <person name="Rossello M."/>
        </authorList>
    </citation>
    <scope>NUCLEOTIDE SEQUENCE [LARGE SCALE GENOMIC DNA]</scope>
    <source>
        <strain evidence="11">cv. Chinese Spring</strain>
    </source>
</reference>
<dbReference type="Gramene" id="TraesCAD_scaffold_068332_01G000100.1">
    <property type="protein sequence ID" value="TraesCAD_scaffold_068332_01G000100.1"/>
    <property type="gene ID" value="TraesCAD_scaffold_068332_01G000100"/>
</dbReference>
<dbReference type="Proteomes" id="UP000019116">
    <property type="component" value="Chromosome 2B"/>
</dbReference>